<reference evidence="3" key="1">
    <citation type="submission" date="2017-11" db="EMBL/GenBank/DDBJ databases">
        <authorList>
            <person name="Han C.G."/>
        </authorList>
    </citation>
    <scope>NUCLEOTIDE SEQUENCE [LARGE SCALE GENOMIC DNA]</scope>
    <source>
        <strain evidence="3">DSM 100970</strain>
    </source>
</reference>
<evidence type="ECO:0000259" key="1">
    <source>
        <dbReference type="Pfam" id="PF01609"/>
    </source>
</evidence>
<dbReference type="InterPro" id="IPR002559">
    <property type="entry name" value="Transposase_11"/>
</dbReference>
<dbReference type="RefSeq" id="WP_102951203.1">
    <property type="nucleotide sequence ID" value="NZ_CP024847.1"/>
</dbReference>
<dbReference type="GO" id="GO:0003677">
    <property type="term" value="F:DNA binding"/>
    <property type="evidence" value="ECO:0007669"/>
    <property type="project" value="InterPro"/>
</dbReference>
<sequence>MDIFDLYTDYLQITPGLATATGLSSILDKAVSHDQVTRMLANHESDSKALWHTVKSLVRAHEHIDGCLIFDDTILHKPHTDENEVICWHHDHATGKSVKGINLLTTFYYSQNGEQPLKIPVAFDIIAKDSYCEIKSKSEVCKSPITKNELMRKQILQSLKNQIKFSYVLADSWYSSVENMKFIHQRKKYFIFDLKSNRLATFGDRNKPNWTNISQLDLQAFKPERIWLKDVELPILLIKQVFTNKDNSTGIRYLATNNLNLTSDDFLNIYKKRWSVEEYHKSFKQNTSITKSPTKTVKTQCTHIFAAIVSYTKLERYKFSTKLNHFALKSKLFLNAAKAAFRELELIKKQHAEFERSSMAA</sequence>
<name>A0A2I7N768_9NEIS</name>
<dbReference type="Proteomes" id="UP000236655">
    <property type="component" value="Chromosome"/>
</dbReference>
<feature type="domain" description="Transposase IS4-like" evidence="1">
    <location>
        <begin position="154"/>
        <end position="311"/>
    </location>
</feature>
<dbReference type="Pfam" id="PF01609">
    <property type="entry name" value="DDE_Tnp_1"/>
    <property type="match status" value="1"/>
</dbReference>
<protein>
    <submittedName>
        <fullName evidence="3">IS701 family transposase</fullName>
    </submittedName>
</protein>
<dbReference type="InterPro" id="IPR012337">
    <property type="entry name" value="RNaseH-like_sf"/>
</dbReference>
<dbReference type="KEGG" id="nba:CUN60_06215"/>
<proteinExistence type="predicted"/>
<evidence type="ECO:0000313" key="3">
    <source>
        <dbReference type="EMBL" id="AUR52294.1"/>
    </source>
</evidence>
<dbReference type="KEGG" id="nba:CUN60_08290"/>
<evidence type="ECO:0000313" key="2">
    <source>
        <dbReference type="EMBL" id="AUR51907.1"/>
    </source>
</evidence>
<gene>
    <name evidence="2" type="ORF">CUN60_06215</name>
    <name evidence="3" type="ORF">CUN60_08290</name>
</gene>
<dbReference type="EMBL" id="CP024847">
    <property type="protein sequence ID" value="AUR52294.1"/>
    <property type="molecule type" value="Genomic_DNA"/>
</dbReference>
<dbReference type="GO" id="GO:0004803">
    <property type="term" value="F:transposase activity"/>
    <property type="evidence" value="ECO:0007669"/>
    <property type="project" value="InterPro"/>
</dbReference>
<dbReference type="OrthoDB" id="9796012at2"/>
<dbReference type="SUPFAM" id="SSF53098">
    <property type="entry name" value="Ribonuclease H-like"/>
    <property type="match status" value="1"/>
</dbReference>
<dbReference type="GO" id="GO:0006313">
    <property type="term" value="P:DNA transposition"/>
    <property type="evidence" value="ECO:0007669"/>
    <property type="project" value="InterPro"/>
</dbReference>
<keyword evidence="4" id="KW-1185">Reference proteome</keyword>
<dbReference type="AlphaFoldDB" id="A0A2I7N768"/>
<accession>A0A2I7N768</accession>
<reference evidence="4" key="2">
    <citation type="submission" date="2017-11" db="EMBL/GenBank/DDBJ databases">
        <authorList>
            <person name="Chan K.G."/>
            <person name="Lee L.S."/>
        </authorList>
    </citation>
    <scope>NUCLEOTIDE SEQUENCE [LARGE SCALE GENOMIC DNA]</scope>
    <source>
        <strain evidence="4">DSM 100970</strain>
    </source>
</reference>
<organism evidence="3 4">
    <name type="scientific">Aquella oligotrophica</name>
    <dbReference type="NCBI Taxonomy" id="2067065"/>
    <lineage>
        <taxon>Bacteria</taxon>
        <taxon>Pseudomonadati</taxon>
        <taxon>Pseudomonadota</taxon>
        <taxon>Betaproteobacteria</taxon>
        <taxon>Neisseriales</taxon>
        <taxon>Neisseriaceae</taxon>
        <taxon>Aquella</taxon>
    </lineage>
</organism>
<dbReference type="EMBL" id="CP024847">
    <property type="protein sequence ID" value="AUR51907.1"/>
    <property type="molecule type" value="Genomic_DNA"/>
</dbReference>
<evidence type="ECO:0000313" key="4">
    <source>
        <dbReference type="Proteomes" id="UP000236655"/>
    </source>
</evidence>